<dbReference type="PANTHER" id="PTHR21310:SF40">
    <property type="entry name" value="AMINOGLYCOSIDE PHOSPHOTRANSFERASE DOMAIN-CONTAINING PROTEIN-RELATED"/>
    <property type="match status" value="1"/>
</dbReference>
<dbReference type="EMBL" id="JACHIN010000013">
    <property type="protein sequence ID" value="MBB5082571.1"/>
    <property type="molecule type" value="Genomic_DNA"/>
</dbReference>
<reference evidence="2 3" key="1">
    <citation type="submission" date="2020-08" db="EMBL/GenBank/DDBJ databases">
        <title>Genomic Encyclopedia of Type Strains, Phase IV (KMG-IV): sequencing the most valuable type-strain genomes for metagenomic binning, comparative biology and taxonomic classification.</title>
        <authorList>
            <person name="Goeker M."/>
        </authorList>
    </citation>
    <scope>NUCLEOTIDE SEQUENCE [LARGE SCALE GENOMIC DNA]</scope>
    <source>
        <strain evidence="2 3">DSM 45385</strain>
    </source>
</reference>
<keyword evidence="2" id="KW-0808">Transferase</keyword>
<comment type="caution">
    <text evidence="2">The sequence shown here is derived from an EMBL/GenBank/DDBJ whole genome shotgun (WGS) entry which is preliminary data.</text>
</comment>
<dbReference type="Proteomes" id="UP000568380">
    <property type="component" value="Unassembled WGS sequence"/>
</dbReference>
<dbReference type="RefSeq" id="WP_246509966.1">
    <property type="nucleotide sequence ID" value="NZ_JACHIN010000013.1"/>
</dbReference>
<evidence type="ECO:0000313" key="3">
    <source>
        <dbReference type="Proteomes" id="UP000568380"/>
    </source>
</evidence>
<evidence type="ECO:0000259" key="1">
    <source>
        <dbReference type="Pfam" id="PF01636"/>
    </source>
</evidence>
<dbReference type="InterPro" id="IPR011009">
    <property type="entry name" value="Kinase-like_dom_sf"/>
</dbReference>
<accession>A0A7W8EKF7</accession>
<dbReference type="Pfam" id="PF01636">
    <property type="entry name" value="APH"/>
    <property type="match status" value="1"/>
</dbReference>
<dbReference type="CDD" id="cd05154">
    <property type="entry name" value="ACAD10_11_N-like"/>
    <property type="match status" value="1"/>
</dbReference>
<keyword evidence="3" id="KW-1185">Reference proteome</keyword>
<evidence type="ECO:0000313" key="2">
    <source>
        <dbReference type="EMBL" id="MBB5082571.1"/>
    </source>
</evidence>
<dbReference type="InterPro" id="IPR041726">
    <property type="entry name" value="ACAD10_11_N"/>
</dbReference>
<proteinExistence type="predicted"/>
<gene>
    <name evidence="2" type="ORF">HNR40_008066</name>
</gene>
<dbReference type="AlphaFoldDB" id="A0A7W8EKF7"/>
<name>A0A7W8EKF7_9ACTN</name>
<organism evidence="2 3">
    <name type="scientific">Nonomuraea endophytica</name>
    <dbReference type="NCBI Taxonomy" id="714136"/>
    <lineage>
        <taxon>Bacteria</taxon>
        <taxon>Bacillati</taxon>
        <taxon>Actinomycetota</taxon>
        <taxon>Actinomycetes</taxon>
        <taxon>Streptosporangiales</taxon>
        <taxon>Streptosporangiaceae</taxon>
        <taxon>Nonomuraea</taxon>
    </lineage>
</organism>
<sequence>MAPTAEAVPVFPAYDLGAQFEVMRLARERAGVPAPRALWFEPDPAPLGMPFFVMEREEGLVPPDVMPYTCEGWLLEADPEGARTLQDETVAILAAVHEAPIRPAELAFLGAAGLRAHVEDQRAYYAWAHGRRRIPVLERAFDWLEAHWPEDPGPDVLTWGDARPGNVMYRDFRPVAVLDWEMAAAAPRELDLGWIIFLHRFFQDIAEMLELPGMPDFMRRDDVCRKYQELTGYQPRDMDFYEMYAALRHGIIMARVWQRRIHFGEQADPEDPDDLVMHRAAIERMLAGDQGPAS</sequence>
<dbReference type="InterPro" id="IPR002575">
    <property type="entry name" value="Aminoglycoside_PTrfase"/>
</dbReference>
<dbReference type="Gene3D" id="3.30.200.20">
    <property type="entry name" value="Phosphorylase Kinase, domain 1"/>
    <property type="match status" value="1"/>
</dbReference>
<dbReference type="Gene3D" id="3.90.1200.10">
    <property type="match status" value="1"/>
</dbReference>
<dbReference type="InterPro" id="IPR051678">
    <property type="entry name" value="AGP_Transferase"/>
</dbReference>
<protein>
    <submittedName>
        <fullName evidence="2">Aminoglycoside phosphotransferase (APT) family kinase protein</fullName>
    </submittedName>
</protein>
<dbReference type="SUPFAM" id="SSF56112">
    <property type="entry name" value="Protein kinase-like (PK-like)"/>
    <property type="match status" value="1"/>
</dbReference>
<dbReference type="PANTHER" id="PTHR21310">
    <property type="entry name" value="AMINOGLYCOSIDE PHOSPHOTRANSFERASE-RELATED-RELATED"/>
    <property type="match status" value="1"/>
</dbReference>
<keyword evidence="2" id="KW-0418">Kinase</keyword>
<feature type="domain" description="Aminoglycoside phosphotransferase" evidence="1">
    <location>
        <begin position="16"/>
        <end position="198"/>
    </location>
</feature>
<dbReference type="GO" id="GO:0016301">
    <property type="term" value="F:kinase activity"/>
    <property type="evidence" value="ECO:0007669"/>
    <property type="project" value="UniProtKB-KW"/>
</dbReference>